<dbReference type="CDD" id="cd00397">
    <property type="entry name" value="DNA_BRE_C"/>
    <property type="match status" value="1"/>
</dbReference>
<feature type="domain" description="Core-binding (CB)" evidence="6">
    <location>
        <begin position="2"/>
        <end position="87"/>
    </location>
</feature>
<dbReference type="InterPro" id="IPR011010">
    <property type="entry name" value="DNA_brk_join_enz"/>
</dbReference>
<dbReference type="Proteomes" id="UP000034875">
    <property type="component" value="Unassembled WGS sequence"/>
</dbReference>
<dbReference type="InterPro" id="IPR002104">
    <property type="entry name" value="Integrase_catalytic"/>
</dbReference>
<dbReference type="Pfam" id="PF02899">
    <property type="entry name" value="Phage_int_SAM_1"/>
    <property type="match status" value="1"/>
</dbReference>
<dbReference type="AlphaFoldDB" id="A0A0G1B6D8"/>
<comment type="caution">
    <text evidence="7">The sequence shown here is derived from an EMBL/GenBank/DDBJ whole genome shotgun (WGS) entry which is preliminary data.</text>
</comment>
<dbReference type="PROSITE" id="PS51898">
    <property type="entry name" value="TYR_RECOMBINASE"/>
    <property type="match status" value="1"/>
</dbReference>
<keyword evidence="1" id="KW-0229">DNA integration</keyword>
<dbReference type="PROSITE" id="PS51900">
    <property type="entry name" value="CB"/>
    <property type="match status" value="1"/>
</dbReference>
<evidence type="ECO:0000313" key="7">
    <source>
        <dbReference type="EMBL" id="KKS41911.1"/>
    </source>
</evidence>
<dbReference type="GO" id="GO:0006310">
    <property type="term" value="P:DNA recombination"/>
    <property type="evidence" value="ECO:0007669"/>
    <property type="project" value="UniProtKB-KW"/>
</dbReference>
<evidence type="ECO:0000256" key="3">
    <source>
        <dbReference type="ARBA" id="ARBA00023172"/>
    </source>
</evidence>
<dbReference type="InterPro" id="IPR044068">
    <property type="entry name" value="CB"/>
</dbReference>
<evidence type="ECO:0000313" key="8">
    <source>
        <dbReference type="Proteomes" id="UP000034875"/>
    </source>
</evidence>
<dbReference type="EMBL" id="LCCZ01000050">
    <property type="protein sequence ID" value="KKS41911.1"/>
    <property type="molecule type" value="Genomic_DNA"/>
</dbReference>
<feature type="domain" description="Tyr recombinase" evidence="5">
    <location>
        <begin position="108"/>
        <end position="288"/>
    </location>
</feature>
<protein>
    <submittedName>
        <fullName evidence="7">Tyrosine recombinase XerC</fullName>
    </submittedName>
</protein>
<name>A0A0G1B6D8_9BACT</name>
<accession>A0A0G1B6D8</accession>
<dbReference type="Gene3D" id="1.10.150.130">
    <property type="match status" value="1"/>
</dbReference>
<dbReference type="GO" id="GO:0003677">
    <property type="term" value="F:DNA binding"/>
    <property type="evidence" value="ECO:0007669"/>
    <property type="project" value="UniProtKB-UniRule"/>
</dbReference>
<dbReference type="Gene3D" id="1.10.443.10">
    <property type="entry name" value="Intergrase catalytic core"/>
    <property type="match status" value="1"/>
</dbReference>
<dbReference type="InterPro" id="IPR050090">
    <property type="entry name" value="Tyrosine_recombinase_XerCD"/>
</dbReference>
<evidence type="ECO:0000259" key="6">
    <source>
        <dbReference type="PROSITE" id="PS51900"/>
    </source>
</evidence>
<gene>
    <name evidence="7" type="ORF">UV05_C0050G0002</name>
</gene>
<dbReference type="PANTHER" id="PTHR30349:SF81">
    <property type="entry name" value="TYROSINE RECOMBINASE XERC"/>
    <property type="match status" value="1"/>
</dbReference>
<dbReference type="InterPro" id="IPR013762">
    <property type="entry name" value="Integrase-like_cat_sf"/>
</dbReference>
<dbReference type="InterPro" id="IPR004107">
    <property type="entry name" value="Integrase_SAM-like_N"/>
</dbReference>
<evidence type="ECO:0000256" key="2">
    <source>
        <dbReference type="ARBA" id="ARBA00023125"/>
    </source>
</evidence>
<keyword evidence="3" id="KW-0233">DNA recombination</keyword>
<proteinExistence type="predicted"/>
<reference evidence="7 8" key="1">
    <citation type="journal article" date="2015" name="Nature">
        <title>rRNA introns, odd ribosomes, and small enigmatic genomes across a large radiation of phyla.</title>
        <authorList>
            <person name="Brown C.T."/>
            <person name="Hug L.A."/>
            <person name="Thomas B.C."/>
            <person name="Sharon I."/>
            <person name="Castelle C.J."/>
            <person name="Singh A."/>
            <person name="Wilkins M.J."/>
            <person name="Williams K.H."/>
            <person name="Banfield J.F."/>
        </authorList>
    </citation>
    <scope>NUCLEOTIDE SEQUENCE [LARGE SCALE GENOMIC DNA]</scope>
</reference>
<sequence>MLVLDKVHQQFIDHLKTKDRAPATIMAYGKDIQQLLAHIKSLGNSKIEKVEKSHLEDFLKKLEAEGYTKKSISRKINSMKTFFRFLKVNEFITDDPATLIVHPKFETPAPRILTPTEYRALRDSAREDIRTLAIIEVLLQTGVRIGELAELRVKNIKLNEKESKGNLSVPESRATLGRELPLNNAAFSALKSYLLDRPKSQNPDEFFFITRNNKPLLVRNIRASIDRYFRKAAIINASVHALRHTWIAHHIKKGASLVLVSKMAGHKRLSTTEKYLKYVEAPSKEKMKLEEL</sequence>
<dbReference type="InterPro" id="IPR010998">
    <property type="entry name" value="Integrase_recombinase_N"/>
</dbReference>
<evidence type="ECO:0000259" key="5">
    <source>
        <dbReference type="PROSITE" id="PS51898"/>
    </source>
</evidence>
<dbReference type="Pfam" id="PF00589">
    <property type="entry name" value="Phage_integrase"/>
    <property type="match status" value="1"/>
</dbReference>
<keyword evidence="2 4" id="KW-0238">DNA-binding</keyword>
<evidence type="ECO:0000256" key="4">
    <source>
        <dbReference type="PROSITE-ProRule" id="PRU01248"/>
    </source>
</evidence>
<dbReference type="PANTHER" id="PTHR30349">
    <property type="entry name" value="PHAGE INTEGRASE-RELATED"/>
    <property type="match status" value="1"/>
</dbReference>
<dbReference type="GO" id="GO:0015074">
    <property type="term" value="P:DNA integration"/>
    <property type="evidence" value="ECO:0007669"/>
    <property type="project" value="UniProtKB-KW"/>
</dbReference>
<dbReference type="SUPFAM" id="SSF56349">
    <property type="entry name" value="DNA breaking-rejoining enzymes"/>
    <property type="match status" value="1"/>
</dbReference>
<organism evidence="7 8">
    <name type="scientific">candidate division CPR1 bacterium GW2011_GWA2_42_17</name>
    <dbReference type="NCBI Taxonomy" id="1618341"/>
    <lineage>
        <taxon>Bacteria</taxon>
        <taxon>candidate division CPR1</taxon>
    </lineage>
</organism>
<evidence type="ECO:0000256" key="1">
    <source>
        <dbReference type="ARBA" id="ARBA00022908"/>
    </source>
</evidence>